<dbReference type="EMBL" id="GEVM01016059">
    <property type="protein sequence ID" value="JAU89879.1"/>
    <property type="molecule type" value="Transcribed_RNA"/>
</dbReference>
<evidence type="ECO:0000259" key="2">
    <source>
        <dbReference type="Pfam" id="PF03078"/>
    </source>
</evidence>
<dbReference type="AlphaFoldDB" id="A0A1J3JBV2"/>
<feature type="region of interest" description="Disordered" evidence="1">
    <location>
        <begin position="109"/>
        <end position="136"/>
    </location>
</feature>
<gene>
    <name evidence="4" type="ORF">MP_TR7855_c0_g1_i1_g.22333</name>
    <name evidence="3" type="ORF">MP_TR7855_c0_g2_i1_g.22335</name>
</gene>
<sequence>MRNAELAYEQGKIKDSYLAIGSMITPILLATNVPLPAPTHPPQFMDIAYLNKTWFLRGMHNGKHVYRFEHPTFGVSKILLPNKELTSHNTRAGIIFLPTAHQLFMDGGDATVNEEQGNDEGEPSESQASGHDDFDFIPYNASGSAPAIVKAHEHIRLLHKGFKKQAELIKKLTETVNVLKAKLSCTSPKATETVEPVLRRSRRKRRTGGSPPPTSFTQPIDLDETPTPPDNSP</sequence>
<organism evidence="3">
    <name type="scientific">Noccaea caerulescens</name>
    <name type="common">Alpine penny-cress</name>
    <name type="synonym">Thlaspi caerulescens</name>
    <dbReference type="NCBI Taxonomy" id="107243"/>
    <lineage>
        <taxon>Eukaryota</taxon>
        <taxon>Viridiplantae</taxon>
        <taxon>Streptophyta</taxon>
        <taxon>Embryophyta</taxon>
        <taxon>Tracheophyta</taxon>
        <taxon>Spermatophyta</taxon>
        <taxon>Magnoliopsida</taxon>
        <taxon>eudicotyledons</taxon>
        <taxon>Gunneridae</taxon>
        <taxon>Pentapetalae</taxon>
        <taxon>rosids</taxon>
        <taxon>malvids</taxon>
        <taxon>Brassicales</taxon>
        <taxon>Brassicaceae</taxon>
        <taxon>Coluteocarpeae</taxon>
        <taxon>Noccaea</taxon>
    </lineage>
</organism>
<accession>A0A1J3JBV2</accession>
<proteinExistence type="predicted"/>
<feature type="region of interest" description="Disordered" evidence="1">
    <location>
        <begin position="188"/>
        <end position="233"/>
    </location>
</feature>
<dbReference type="EMBL" id="GEVM01009857">
    <property type="protein sequence ID" value="JAU96081.1"/>
    <property type="molecule type" value="Transcribed_RNA"/>
</dbReference>
<feature type="domain" description="Arabidopsis retrotransposon Orf1 C-terminal" evidence="2">
    <location>
        <begin position="17"/>
        <end position="187"/>
    </location>
</feature>
<reference evidence="3" key="1">
    <citation type="submission" date="2016-07" db="EMBL/GenBank/DDBJ databases">
        <title>De novo transcriptome assembly of four accessions of the metal hyperaccumulator plant Noccaea caerulescens.</title>
        <authorList>
            <person name="Blande D."/>
            <person name="Halimaa P."/>
            <person name="Tervahauta A.I."/>
            <person name="Aarts M.G."/>
            <person name="Karenlampi S.O."/>
        </authorList>
    </citation>
    <scope>NUCLEOTIDE SEQUENCE</scope>
</reference>
<protein>
    <recommendedName>
        <fullName evidence="2">Arabidopsis retrotransposon Orf1 C-terminal domain-containing protein</fullName>
    </recommendedName>
</protein>
<dbReference type="Pfam" id="PF03078">
    <property type="entry name" value="ATHILA"/>
    <property type="match status" value="1"/>
</dbReference>
<evidence type="ECO:0000313" key="4">
    <source>
        <dbReference type="EMBL" id="JAU96081.1"/>
    </source>
</evidence>
<name>A0A1J3JBV2_NOCCA</name>
<evidence type="ECO:0000313" key="3">
    <source>
        <dbReference type="EMBL" id="JAU89879.1"/>
    </source>
</evidence>
<dbReference type="InterPro" id="IPR004312">
    <property type="entry name" value="ATHILA_Orf1_C"/>
</dbReference>
<evidence type="ECO:0000256" key="1">
    <source>
        <dbReference type="SAM" id="MobiDB-lite"/>
    </source>
</evidence>